<dbReference type="PANTHER" id="PTHR23026">
    <property type="entry name" value="NADPH NITROREDUCTASE"/>
    <property type="match status" value="1"/>
</dbReference>
<protein>
    <submittedName>
        <fullName evidence="2">Nitroreductase</fullName>
    </submittedName>
</protein>
<dbReference type="AlphaFoldDB" id="A0A290Z384"/>
<evidence type="ECO:0000256" key="1">
    <source>
        <dbReference type="SAM" id="MobiDB-lite"/>
    </source>
</evidence>
<dbReference type="NCBIfam" id="NF047509">
    <property type="entry name" value="Rv3131_FMN_oxido"/>
    <property type="match status" value="1"/>
</dbReference>
<dbReference type="Gene3D" id="3.40.109.10">
    <property type="entry name" value="NADH Oxidase"/>
    <property type="match status" value="2"/>
</dbReference>
<proteinExistence type="predicted"/>
<dbReference type="InterPro" id="IPR000415">
    <property type="entry name" value="Nitroreductase-like"/>
</dbReference>
<evidence type="ECO:0000313" key="3">
    <source>
        <dbReference type="Proteomes" id="UP000218505"/>
    </source>
</evidence>
<reference evidence="2" key="1">
    <citation type="submission" date="2017-09" db="EMBL/GenBank/DDBJ databases">
        <title>Complete Genome Sequence of ansamitocin-producing Bacterium Actinosynnema pretiosum X47.</title>
        <authorList>
            <person name="Cao G."/>
            <person name="Zong G."/>
            <person name="Zhong C."/>
            <person name="Fu J."/>
        </authorList>
    </citation>
    <scope>NUCLEOTIDE SEQUENCE [LARGE SCALE GENOMIC DNA]</scope>
    <source>
        <strain evidence="2">X47</strain>
    </source>
</reference>
<dbReference type="SUPFAM" id="SSF55469">
    <property type="entry name" value="FMN-dependent nitroreductase-like"/>
    <property type="match status" value="2"/>
</dbReference>
<dbReference type="Proteomes" id="UP000218505">
    <property type="component" value="Chromosome"/>
</dbReference>
<gene>
    <name evidence="2" type="ORF">CNX65_09520</name>
</gene>
<dbReference type="PANTHER" id="PTHR23026:SF123">
    <property type="entry name" value="NAD(P)H NITROREDUCTASE RV3131-RELATED"/>
    <property type="match status" value="1"/>
</dbReference>
<dbReference type="GO" id="GO:0016491">
    <property type="term" value="F:oxidoreductase activity"/>
    <property type="evidence" value="ECO:0007669"/>
    <property type="project" value="InterPro"/>
</dbReference>
<name>A0A290Z384_9PSEU</name>
<feature type="region of interest" description="Disordered" evidence="1">
    <location>
        <begin position="202"/>
        <end position="222"/>
    </location>
</feature>
<keyword evidence="3" id="KW-1185">Reference proteome</keyword>
<dbReference type="EMBL" id="CP023445">
    <property type="protein sequence ID" value="ATE53501.1"/>
    <property type="molecule type" value="Genomic_DNA"/>
</dbReference>
<evidence type="ECO:0000313" key="2">
    <source>
        <dbReference type="EMBL" id="ATE53501.1"/>
    </source>
</evidence>
<accession>A0A290Z384</accession>
<dbReference type="InterPro" id="IPR050627">
    <property type="entry name" value="Nitroreductase/BluB"/>
</dbReference>
<sequence>MRTLSQVAGVSGVTGVLGLSEDEVESVLTAAALAPSVHNTQPWRFRLEEDRIELHADLDRRLPATDPEDRELRLACGAALFNLRLALQGHGIRPLVTLMPGHDAPGALAVVRRGGKLLLDDETHQLLNAVPARRSNRKPFHDVPVPVRHRQALLRAAERERSWLHVVTDAEERARLQRYVSKAHRIQQADRGVLDELGEWTGERTAGDGVPPRSAGPRPAPQDEWAMRDFLAADGGERASGKDYESDPLVLVLCSFYDGPLAEVQAGQALQRVLLTATTLGLAVSFMSQAIEVRAVREELRRALGGTVVPQTVLRVGFGSPVPPSPRREVLEMLVSAEAGGHAGV</sequence>
<organism evidence="2 3">
    <name type="scientific">Actinosynnema pretiosum</name>
    <dbReference type="NCBI Taxonomy" id="42197"/>
    <lineage>
        <taxon>Bacteria</taxon>
        <taxon>Bacillati</taxon>
        <taxon>Actinomycetota</taxon>
        <taxon>Actinomycetes</taxon>
        <taxon>Pseudonocardiales</taxon>
        <taxon>Pseudonocardiaceae</taxon>
        <taxon>Actinosynnema</taxon>
    </lineage>
</organism>
<dbReference type="KEGG" id="apre:CNX65_09520"/>